<accession>A0A4U8UMA0</accession>
<feature type="transmembrane region" description="Helical" evidence="1">
    <location>
        <begin position="12"/>
        <end position="31"/>
    </location>
</feature>
<gene>
    <name evidence="2" type="ORF">L596_000417</name>
</gene>
<dbReference type="EMBL" id="AZBU02000001">
    <property type="protein sequence ID" value="TMS32598.1"/>
    <property type="molecule type" value="Genomic_DNA"/>
</dbReference>
<organism evidence="2 3">
    <name type="scientific">Steinernema carpocapsae</name>
    <name type="common">Entomopathogenic nematode</name>
    <dbReference type="NCBI Taxonomy" id="34508"/>
    <lineage>
        <taxon>Eukaryota</taxon>
        <taxon>Metazoa</taxon>
        <taxon>Ecdysozoa</taxon>
        <taxon>Nematoda</taxon>
        <taxon>Chromadorea</taxon>
        <taxon>Rhabditida</taxon>
        <taxon>Tylenchina</taxon>
        <taxon>Panagrolaimomorpha</taxon>
        <taxon>Strongyloidoidea</taxon>
        <taxon>Steinernematidae</taxon>
        <taxon>Steinernema</taxon>
    </lineage>
</organism>
<keyword evidence="3" id="KW-1185">Reference proteome</keyword>
<reference evidence="2 3" key="2">
    <citation type="journal article" date="2019" name="G3 (Bethesda)">
        <title>Hybrid Assembly of the Genome of the Entomopathogenic Nematode Steinernema carpocapsae Identifies the X-Chromosome.</title>
        <authorList>
            <person name="Serra L."/>
            <person name="Macchietto M."/>
            <person name="Macias-Munoz A."/>
            <person name="McGill C.J."/>
            <person name="Rodriguez I.M."/>
            <person name="Rodriguez B."/>
            <person name="Murad R."/>
            <person name="Mortazavi A."/>
        </authorList>
    </citation>
    <scope>NUCLEOTIDE SEQUENCE [LARGE SCALE GENOMIC DNA]</scope>
    <source>
        <strain evidence="2 3">ALL</strain>
    </source>
</reference>
<name>A0A4U8UMA0_STECR</name>
<keyword evidence="1" id="KW-0472">Membrane</keyword>
<evidence type="ECO:0000313" key="3">
    <source>
        <dbReference type="Proteomes" id="UP000298663"/>
    </source>
</evidence>
<reference evidence="2 3" key="1">
    <citation type="journal article" date="2015" name="Genome Biol.">
        <title>Comparative genomics of Steinernema reveals deeply conserved gene regulatory networks.</title>
        <authorList>
            <person name="Dillman A.R."/>
            <person name="Macchietto M."/>
            <person name="Porter C.F."/>
            <person name="Rogers A."/>
            <person name="Williams B."/>
            <person name="Antoshechkin I."/>
            <person name="Lee M.M."/>
            <person name="Goodwin Z."/>
            <person name="Lu X."/>
            <person name="Lewis E.E."/>
            <person name="Goodrich-Blair H."/>
            <person name="Stock S.P."/>
            <person name="Adams B.J."/>
            <person name="Sternberg P.W."/>
            <person name="Mortazavi A."/>
        </authorList>
    </citation>
    <scope>NUCLEOTIDE SEQUENCE [LARGE SCALE GENOMIC DNA]</scope>
    <source>
        <strain evidence="2 3">ALL</strain>
    </source>
</reference>
<dbReference type="Proteomes" id="UP000298663">
    <property type="component" value="Unassembled WGS sequence"/>
</dbReference>
<evidence type="ECO:0000256" key="1">
    <source>
        <dbReference type="SAM" id="Phobius"/>
    </source>
</evidence>
<comment type="caution">
    <text evidence="2">The sequence shown here is derived from an EMBL/GenBank/DDBJ whole genome shotgun (WGS) entry which is preliminary data.</text>
</comment>
<sequence>MFDPVERCLLKTIAILFVVWVSVPSIYYVVYRYEMSVQAERLAMTTLRPPTTTKKPYDKTRDFWHGGAKALGYYIHYHLLDKILPLDRACPIYQWWLMPDVDLCMHVQMHRGRRCYLVEDNAYARRTTMVFLCCNVAAWPVKTGLFKCCLNPNLMEFCNVEDFPLVDRKKKPQ</sequence>
<proteinExistence type="predicted"/>
<evidence type="ECO:0000313" key="2">
    <source>
        <dbReference type="EMBL" id="TMS32598.1"/>
    </source>
</evidence>
<keyword evidence="1" id="KW-1133">Transmembrane helix</keyword>
<protein>
    <submittedName>
        <fullName evidence="2">Uncharacterized protein</fullName>
    </submittedName>
</protein>
<dbReference type="AlphaFoldDB" id="A0A4U8UMA0"/>
<keyword evidence="1" id="KW-0812">Transmembrane</keyword>